<evidence type="ECO:0000313" key="4">
    <source>
        <dbReference type="Proteomes" id="UP000054408"/>
    </source>
</evidence>
<sequence length="626" mass="67682">MLAVPIVFQQAGWLVPAIFLLIMFVLASLSATLLCEAMALIPGNERFGKRYEYSSIVAHFYGHRAYLVTQAVYAMSLQTLNVASIIVTAQVMDQFFIRVFGKSYALAVQSGSWVESTDLATPFSGVGVVVTLGYAVVTIICLPVGFLNLSEGIYFQYFSFLILVAGMIIFFVTYLLRDLDTSRVPVVGSNMSSVIGTILFNYTFVVTVPSWVNEKLDSVSINKTIWNSGIFTTVGYFVMGYVGALAYPDVAGNVLTTFASSGSLVTELTAYIFSLAVIGLGIPLFSIVIRYNLYVSKVCGAKMASFLGVILPWLISWPLYSGNGFELFVAWSSLIVNSFINFGLPMLLYRTARLRYAEHKQAGGGTDSIRTRAESIESISSIGSEPSIAAAKALLMTPGSLNAEKGLLMANPYDYFVTPVNALPRFLRPFKRSATLTNILLGSVIVFTLAAIVFQFLAQLGVVVVDGAASSHVALIAGEWKAVVGADARSFHETFDAARKTSEARAEKNTLGDAVKAAERVLEAVRRRVKKADDAVTAAKQALDEAARASTKARKAKRKARTGRHDDGDDVSFIAKDDPKLSTKLPEWGTSKAVAGPGEDVEHPTLLTRLRLTSSLFMSASATPTG</sequence>
<evidence type="ECO:0008006" key="5">
    <source>
        <dbReference type="Google" id="ProtNLM"/>
    </source>
</evidence>
<dbReference type="PANTHER" id="PTHR16189:SF3">
    <property type="entry name" value="AMINO ACID TRANSPORTER TRANSMEMBRANE DOMAIN-CONTAINING PROTEIN"/>
    <property type="match status" value="1"/>
</dbReference>
<keyword evidence="2" id="KW-1133">Transmembrane helix</keyword>
<dbReference type="OrthoDB" id="294541at2759"/>
<keyword evidence="4" id="KW-1185">Reference proteome</keyword>
<feature type="transmembrane region" description="Helical" evidence="2">
    <location>
        <begin position="12"/>
        <end position="41"/>
    </location>
</feature>
<dbReference type="AlphaFoldDB" id="A0A0L0DPC3"/>
<keyword evidence="2" id="KW-0472">Membrane</keyword>
<feature type="transmembrane region" description="Helical" evidence="2">
    <location>
        <begin position="191"/>
        <end position="212"/>
    </location>
</feature>
<feature type="transmembrane region" description="Helical" evidence="2">
    <location>
        <begin position="268"/>
        <end position="291"/>
    </location>
</feature>
<dbReference type="PANTHER" id="PTHR16189">
    <property type="entry name" value="TRANSMEMBRANE PROTEIN 104-RELATED"/>
    <property type="match status" value="1"/>
</dbReference>
<dbReference type="eggNOG" id="ENOG502QSDW">
    <property type="taxonomic scope" value="Eukaryota"/>
</dbReference>
<feature type="transmembrane region" description="Helical" evidence="2">
    <location>
        <begin position="224"/>
        <end position="248"/>
    </location>
</feature>
<evidence type="ECO:0000313" key="3">
    <source>
        <dbReference type="EMBL" id="KNC54154.1"/>
    </source>
</evidence>
<feature type="transmembrane region" description="Helical" evidence="2">
    <location>
        <begin position="154"/>
        <end position="176"/>
    </location>
</feature>
<keyword evidence="2" id="KW-0812">Transmembrane</keyword>
<protein>
    <recommendedName>
        <fullName evidence="5">Amino acid transporter transmembrane domain-containing protein</fullName>
    </recommendedName>
</protein>
<accession>A0A0L0DPC3</accession>
<organism evidence="3 4">
    <name type="scientific">Thecamonas trahens ATCC 50062</name>
    <dbReference type="NCBI Taxonomy" id="461836"/>
    <lineage>
        <taxon>Eukaryota</taxon>
        <taxon>Apusozoa</taxon>
        <taxon>Apusomonadida</taxon>
        <taxon>Apusomonadidae</taxon>
        <taxon>Thecamonas</taxon>
    </lineage>
</organism>
<evidence type="ECO:0000256" key="2">
    <source>
        <dbReference type="SAM" id="Phobius"/>
    </source>
</evidence>
<name>A0A0L0DPC3_THETB</name>
<dbReference type="EMBL" id="GL349486">
    <property type="protein sequence ID" value="KNC54154.1"/>
    <property type="molecule type" value="Genomic_DNA"/>
</dbReference>
<dbReference type="Proteomes" id="UP000054408">
    <property type="component" value="Unassembled WGS sequence"/>
</dbReference>
<dbReference type="GeneID" id="25568286"/>
<feature type="transmembrane region" description="Helical" evidence="2">
    <location>
        <begin position="435"/>
        <end position="457"/>
    </location>
</feature>
<dbReference type="RefSeq" id="XP_013753975.1">
    <property type="nucleotide sequence ID" value="XM_013898521.1"/>
</dbReference>
<proteinExistence type="predicted"/>
<dbReference type="STRING" id="461836.A0A0L0DPC3"/>
<feature type="transmembrane region" description="Helical" evidence="2">
    <location>
        <begin position="123"/>
        <end position="147"/>
    </location>
</feature>
<feature type="region of interest" description="Disordered" evidence="1">
    <location>
        <begin position="547"/>
        <end position="575"/>
    </location>
</feature>
<feature type="transmembrane region" description="Helical" evidence="2">
    <location>
        <begin position="303"/>
        <end position="321"/>
    </location>
</feature>
<feature type="transmembrane region" description="Helical" evidence="2">
    <location>
        <begin position="327"/>
        <end position="349"/>
    </location>
</feature>
<evidence type="ECO:0000256" key="1">
    <source>
        <dbReference type="SAM" id="MobiDB-lite"/>
    </source>
</evidence>
<reference evidence="3 4" key="1">
    <citation type="submission" date="2010-05" db="EMBL/GenBank/DDBJ databases">
        <title>The Genome Sequence of Thecamonas trahens ATCC 50062.</title>
        <authorList>
            <consortium name="The Broad Institute Genome Sequencing Platform"/>
            <person name="Russ C."/>
            <person name="Cuomo C."/>
            <person name="Shea T."/>
            <person name="Young S.K."/>
            <person name="Zeng Q."/>
            <person name="Koehrsen M."/>
            <person name="Haas B."/>
            <person name="Borodovsky M."/>
            <person name="Guigo R."/>
            <person name="Alvarado L."/>
            <person name="Berlin A."/>
            <person name="Bochicchio J."/>
            <person name="Borenstein D."/>
            <person name="Chapman S."/>
            <person name="Chen Z."/>
            <person name="Freedman E."/>
            <person name="Gellesch M."/>
            <person name="Goldberg J."/>
            <person name="Griggs A."/>
            <person name="Gujja S."/>
            <person name="Heilman E."/>
            <person name="Heiman D."/>
            <person name="Hepburn T."/>
            <person name="Howarth C."/>
            <person name="Jen D."/>
            <person name="Larson L."/>
            <person name="Mehta T."/>
            <person name="Park D."/>
            <person name="Pearson M."/>
            <person name="Roberts A."/>
            <person name="Saif S."/>
            <person name="Shenoy N."/>
            <person name="Sisk P."/>
            <person name="Stolte C."/>
            <person name="Sykes S."/>
            <person name="Thomson T."/>
            <person name="Walk T."/>
            <person name="White J."/>
            <person name="Yandava C."/>
            <person name="Burger G."/>
            <person name="Gray M.W."/>
            <person name="Holland P.W.H."/>
            <person name="King N."/>
            <person name="Lang F.B.F."/>
            <person name="Roger A.J."/>
            <person name="Ruiz-Trillo I."/>
            <person name="Lander E."/>
            <person name="Nusbaum C."/>
        </authorList>
    </citation>
    <scope>NUCLEOTIDE SEQUENCE [LARGE SCALE GENOMIC DNA]</scope>
    <source>
        <strain evidence="3 4">ATCC 50062</strain>
    </source>
</reference>
<feature type="compositionally biased region" description="Basic residues" evidence="1">
    <location>
        <begin position="551"/>
        <end position="562"/>
    </location>
</feature>
<gene>
    <name evidence="3" type="ORF">AMSG_09933</name>
</gene>